<evidence type="ECO:0000256" key="1">
    <source>
        <dbReference type="SAM" id="SignalP"/>
    </source>
</evidence>
<keyword evidence="3" id="KW-1185">Reference proteome</keyword>
<feature type="signal peptide" evidence="1">
    <location>
        <begin position="1"/>
        <end position="26"/>
    </location>
</feature>
<sequence>MRRTVRALSVAVLTGAACGATGTAVADAGPAAEVSPGSARPGATVIVSVTCDKADGRGTGQAPSAIDATSSAFAGRTVRLARVDQGGGLVYRGTAQVVSGDKPVSYTEGDAAAGDVAGAAAGAGRAGTRTVDGTCPAASGARARPWSTHLAVARDDADTALVGDSGTAFTGGGGTASV</sequence>
<proteinExistence type="predicted"/>
<gene>
    <name evidence="2" type="ORF">ABT404_51425</name>
</gene>
<dbReference type="Proteomes" id="UP001474181">
    <property type="component" value="Unassembled WGS sequence"/>
</dbReference>
<protein>
    <recommendedName>
        <fullName evidence="4">Secreted protein</fullName>
    </recommendedName>
</protein>
<reference evidence="2 3" key="1">
    <citation type="submission" date="2024-06" db="EMBL/GenBank/DDBJ databases">
        <title>The Natural Products Discovery Center: Release of the First 8490 Sequenced Strains for Exploring Actinobacteria Biosynthetic Diversity.</title>
        <authorList>
            <person name="Kalkreuter E."/>
            <person name="Kautsar S.A."/>
            <person name="Yang D."/>
            <person name="Bader C.D."/>
            <person name="Teijaro C.N."/>
            <person name="Fluegel L."/>
            <person name="Davis C.M."/>
            <person name="Simpson J.R."/>
            <person name="Lauterbach L."/>
            <person name="Steele A.D."/>
            <person name="Gui C."/>
            <person name="Meng S."/>
            <person name="Li G."/>
            <person name="Viehrig K."/>
            <person name="Ye F."/>
            <person name="Su P."/>
            <person name="Kiefer A.F."/>
            <person name="Nichols A."/>
            <person name="Cepeda A.J."/>
            <person name="Yan W."/>
            <person name="Fan B."/>
            <person name="Jiang Y."/>
            <person name="Adhikari A."/>
            <person name="Zheng C.-J."/>
            <person name="Schuster L."/>
            <person name="Cowan T.M."/>
            <person name="Smanski M.J."/>
            <person name="Chevrette M.G."/>
            <person name="De Carvalho L.P.S."/>
            <person name="Shen B."/>
        </authorList>
    </citation>
    <scope>NUCLEOTIDE SEQUENCE [LARGE SCALE GENOMIC DNA]</scope>
    <source>
        <strain evidence="2 3">NPDC000234</strain>
    </source>
</reference>
<dbReference type="EMBL" id="JBEPEK010000913">
    <property type="protein sequence ID" value="MER7187784.1"/>
    <property type="molecule type" value="Genomic_DNA"/>
</dbReference>
<comment type="caution">
    <text evidence="2">The sequence shown here is derived from an EMBL/GenBank/DDBJ whole genome shotgun (WGS) entry which is preliminary data.</text>
</comment>
<feature type="non-terminal residue" evidence="2">
    <location>
        <position position="178"/>
    </location>
</feature>
<evidence type="ECO:0000313" key="3">
    <source>
        <dbReference type="Proteomes" id="UP001474181"/>
    </source>
</evidence>
<accession>A0ABV1XFL3</accession>
<organism evidence="2 3">
    <name type="scientific">Streptomyces hyaluromycini</name>
    <dbReference type="NCBI Taxonomy" id="1377993"/>
    <lineage>
        <taxon>Bacteria</taxon>
        <taxon>Bacillati</taxon>
        <taxon>Actinomycetota</taxon>
        <taxon>Actinomycetes</taxon>
        <taxon>Kitasatosporales</taxon>
        <taxon>Streptomycetaceae</taxon>
        <taxon>Streptomyces</taxon>
    </lineage>
</organism>
<evidence type="ECO:0000313" key="2">
    <source>
        <dbReference type="EMBL" id="MER7187784.1"/>
    </source>
</evidence>
<name>A0ABV1XFL3_9ACTN</name>
<keyword evidence="1" id="KW-0732">Signal</keyword>
<evidence type="ECO:0008006" key="4">
    <source>
        <dbReference type="Google" id="ProtNLM"/>
    </source>
</evidence>
<feature type="chain" id="PRO_5046082355" description="Secreted protein" evidence="1">
    <location>
        <begin position="27"/>
        <end position="178"/>
    </location>
</feature>
<dbReference type="PROSITE" id="PS51257">
    <property type="entry name" value="PROKAR_LIPOPROTEIN"/>
    <property type="match status" value="1"/>
</dbReference>